<accession>A0A6G4XSI8</accession>
<dbReference type="Proteomes" id="UP000481109">
    <property type="component" value="Unassembled WGS sequence"/>
</dbReference>
<keyword evidence="3" id="KW-1185">Reference proteome</keyword>
<comment type="caution">
    <text evidence="2">The sequence shown here is derived from an EMBL/GenBank/DDBJ whole genome shotgun (WGS) entry which is preliminary data.</text>
</comment>
<evidence type="ECO:0000256" key="1">
    <source>
        <dbReference type="SAM" id="MobiDB-lite"/>
    </source>
</evidence>
<gene>
    <name evidence="2" type="ORF">G6045_32835</name>
</gene>
<dbReference type="EMBL" id="JAAKZW010000215">
    <property type="protein sequence ID" value="NGO80408.1"/>
    <property type="molecule type" value="Genomic_DNA"/>
</dbReference>
<protein>
    <submittedName>
        <fullName evidence="2">Transcriptional regulator</fullName>
    </submittedName>
</protein>
<reference evidence="2 3" key="1">
    <citation type="submission" date="2020-02" db="EMBL/GenBank/DDBJ databases">
        <title>Whole-genome analyses of novel actinobacteria.</title>
        <authorList>
            <person name="Sahin N."/>
            <person name="Tokatli A."/>
        </authorList>
    </citation>
    <scope>NUCLEOTIDE SEQUENCE [LARGE SCALE GENOMIC DNA]</scope>
    <source>
        <strain evidence="2 3">YC504</strain>
    </source>
</reference>
<organism evidence="2 3">
    <name type="scientific">Streptomyces mesophilus</name>
    <dbReference type="NCBI Taxonomy" id="1775132"/>
    <lineage>
        <taxon>Bacteria</taxon>
        <taxon>Bacillati</taxon>
        <taxon>Actinomycetota</taxon>
        <taxon>Actinomycetes</taxon>
        <taxon>Kitasatosporales</taxon>
        <taxon>Streptomycetaceae</taxon>
        <taxon>Streptomyces</taxon>
    </lineage>
</organism>
<proteinExistence type="predicted"/>
<dbReference type="RefSeq" id="WP_165335828.1">
    <property type="nucleotide sequence ID" value="NZ_JAAKZW010000215.1"/>
</dbReference>
<feature type="region of interest" description="Disordered" evidence="1">
    <location>
        <begin position="223"/>
        <end position="250"/>
    </location>
</feature>
<evidence type="ECO:0000313" key="3">
    <source>
        <dbReference type="Proteomes" id="UP000481109"/>
    </source>
</evidence>
<sequence>MTPVADTSELPSRTSMLRRLAEERAGGVLERSTGLLYLVDGRVVHAESEAATALGQLVVGSGRLAKADWDEALERCGGDSRRAADHLVKDGQLADGALELCRLTALFDAAYFALAPGGGAARFRHGVTSEGGLGLSVPADRVLAEVSRRRALLHSLWPGPSMDHHPVVRGRPRPDRPPSVRLRELLDLADGERTPADLARALGRPAFHVLLEVRRLAVAGLVEPPRPPARRPTAPTRTGRSPAARSRAPDGFAAPDIALLQRVRDGLEACL</sequence>
<name>A0A6G4XSI8_9ACTN</name>
<evidence type="ECO:0000313" key="2">
    <source>
        <dbReference type="EMBL" id="NGO80408.1"/>
    </source>
</evidence>
<feature type="compositionally biased region" description="Low complexity" evidence="1">
    <location>
        <begin position="231"/>
        <end position="245"/>
    </location>
</feature>
<dbReference type="AlphaFoldDB" id="A0A6G4XSI8"/>